<dbReference type="EMBL" id="BOMW01000101">
    <property type="protein sequence ID" value="GIF09768.1"/>
    <property type="molecule type" value="Genomic_DNA"/>
</dbReference>
<keyword evidence="3" id="KW-1185">Reference proteome</keyword>
<evidence type="ECO:0000256" key="1">
    <source>
        <dbReference type="SAM" id="MobiDB-lite"/>
    </source>
</evidence>
<name>A0A919NF80_9ACTN</name>
<reference evidence="2" key="1">
    <citation type="submission" date="2021-01" db="EMBL/GenBank/DDBJ databases">
        <title>Whole genome shotgun sequence of Actinoplanes siamensis NBRC 109076.</title>
        <authorList>
            <person name="Komaki H."/>
            <person name="Tamura T."/>
        </authorList>
    </citation>
    <scope>NUCLEOTIDE SEQUENCE</scope>
    <source>
        <strain evidence="2">NBRC 109076</strain>
    </source>
</reference>
<dbReference type="RefSeq" id="WP_203685055.1">
    <property type="nucleotide sequence ID" value="NZ_BOMW01000101.1"/>
</dbReference>
<dbReference type="AlphaFoldDB" id="A0A919NF80"/>
<evidence type="ECO:0000313" key="3">
    <source>
        <dbReference type="Proteomes" id="UP000629619"/>
    </source>
</evidence>
<accession>A0A919NF80</accession>
<sequence length="182" mass="19288">MKAERSITAARHSAGRTIDKLSEFAAAVLTARHYPHADQVGAQLRALAPLFNLLLAKRTVGSPALVVRSGDMRIGLRVEYDMNAEENLSVPSMDLLDELPADAEVEVSVLATEEVAAPLAELVSKVDGKPALVTLTVAAPEEAEPSKPGTDVPPEPAEAREEEPPPEDTVPTPAEDATRPEG</sequence>
<gene>
    <name evidence="2" type="ORF">Asi03nite_73060</name>
</gene>
<feature type="region of interest" description="Disordered" evidence="1">
    <location>
        <begin position="136"/>
        <end position="182"/>
    </location>
</feature>
<dbReference type="Proteomes" id="UP000629619">
    <property type="component" value="Unassembled WGS sequence"/>
</dbReference>
<comment type="caution">
    <text evidence="2">The sequence shown here is derived from an EMBL/GenBank/DDBJ whole genome shotgun (WGS) entry which is preliminary data.</text>
</comment>
<organism evidence="2 3">
    <name type="scientific">Actinoplanes siamensis</name>
    <dbReference type="NCBI Taxonomy" id="1223317"/>
    <lineage>
        <taxon>Bacteria</taxon>
        <taxon>Bacillati</taxon>
        <taxon>Actinomycetota</taxon>
        <taxon>Actinomycetes</taxon>
        <taxon>Micromonosporales</taxon>
        <taxon>Micromonosporaceae</taxon>
        <taxon>Actinoplanes</taxon>
    </lineage>
</organism>
<evidence type="ECO:0000313" key="2">
    <source>
        <dbReference type="EMBL" id="GIF09768.1"/>
    </source>
</evidence>
<proteinExistence type="predicted"/>
<protein>
    <submittedName>
        <fullName evidence="2">Uncharacterized protein</fullName>
    </submittedName>
</protein>